<keyword evidence="3" id="KW-1185">Reference proteome</keyword>
<accession>A0ABV7U096</accession>
<organism evidence="2 3">
    <name type="scientific">Paracoccus angustae</name>
    <dbReference type="NCBI Taxonomy" id="1671480"/>
    <lineage>
        <taxon>Bacteria</taxon>
        <taxon>Pseudomonadati</taxon>
        <taxon>Pseudomonadota</taxon>
        <taxon>Alphaproteobacteria</taxon>
        <taxon>Rhodobacterales</taxon>
        <taxon>Paracoccaceae</taxon>
        <taxon>Paracoccus</taxon>
    </lineage>
</organism>
<dbReference type="Proteomes" id="UP001595539">
    <property type="component" value="Unassembled WGS sequence"/>
</dbReference>
<dbReference type="EMBL" id="JBHRXY010000002">
    <property type="protein sequence ID" value="MFC3628453.1"/>
    <property type="molecule type" value="Genomic_DNA"/>
</dbReference>
<evidence type="ECO:0000313" key="3">
    <source>
        <dbReference type="Proteomes" id="UP001595539"/>
    </source>
</evidence>
<comment type="caution">
    <text evidence="2">The sequence shown here is derived from an EMBL/GenBank/DDBJ whole genome shotgun (WGS) entry which is preliminary data.</text>
</comment>
<proteinExistence type="predicted"/>
<evidence type="ECO:0008006" key="4">
    <source>
        <dbReference type="Google" id="ProtNLM"/>
    </source>
</evidence>
<keyword evidence="1" id="KW-0472">Membrane</keyword>
<name>A0ABV7U096_9RHOB</name>
<feature type="transmembrane region" description="Helical" evidence="1">
    <location>
        <begin position="36"/>
        <end position="58"/>
    </location>
</feature>
<keyword evidence="1" id="KW-1133">Transmembrane helix</keyword>
<dbReference type="RefSeq" id="WP_377759275.1">
    <property type="nucleotide sequence ID" value="NZ_JBHRXY010000002.1"/>
</dbReference>
<keyword evidence="1" id="KW-0812">Transmembrane</keyword>
<protein>
    <recommendedName>
        <fullName evidence="4">MotA/TolQ/ExbB proton channel domain-containing protein</fullName>
    </recommendedName>
</protein>
<sequence length="194" mass="20345">MSLRWLRLAALTAGSAAGALLPPALLTGDPSRLLVTFLGLVSASILPTVSLVIGSLSSTGRSVMKIEELARELAQAMRTLFSILGLVAGAVALLMAIAIMPEIGFRIPSSPFEVPDAARRGLQSLAFLLTVAATAKAAAIPRILARVLAIKKDIAIHEARRALADKSPSDADIRQMFAKKDGFGKTVPLDGIRP</sequence>
<evidence type="ECO:0000256" key="1">
    <source>
        <dbReference type="SAM" id="Phobius"/>
    </source>
</evidence>
<evidence type="ECO:0000313" key="2">
    <source>
        <dbReference type="EMBL" id="MFC3628453.1"/>
    </source>
</evidence>
<gene>
    <name evidence="2" type="ORF">ACFOM8_03245</name>
</gene>
<feature type="transmembrane region" description="Helical" evidence="1">
    <location>
        <begin position="79"/>
        <end position="101"/>
    </location>
</feature>
<reference evidence="3" key="1">
    <citation type="journal article" date="2019" name="Int. J. Syst. Evol. Microbiol.">
        <title>The Global Catalogue of Microorganisms (GCM) 10K type strain sequencing project: providing services to taxonomists for standard genome sequencing and annotation.</title>
        <authorList>
            <consortium name="The Broad Institute Genomics Platform"/>
            <consortium name="The Broad Institute Genome Sequencing Center for Infectious Disease"/>
            <person name="Wu L."/>
            <person name="Ma J."/>
        </authorList>
    </citation>
    <scope>NUCLEOTIDE SEQUENCE [LARGE SCALE GENOMIC DNA]</scope>
    <source>
        <strain evidence="3">KCTC 42473</strain>
    </source>
</reference>
<feature type="transmembrane region" description="Helical" evidence="1">
    <location>
        <begin position="121"/>
        <end position="144"/>
    </location>
</feature>